<dbReference type="AlphaFoldDB" id="A0A6A6HT51"/>
<dbReference type="GeneID" id="54577745"/>
<reference evidence="1" key="1">
    <citation type="journal article" date="2020" name="Stud. Mycol.">
        <title>101 Dothideomycetes genomes: a test case for predicting lifestyles and emergence of pathogens.</title>
        <authorList>
            <person name="Haridas S."/>
            <person name="Albert R."/>
            <person name="Binder M."/>
            <person name="Bloem J."/>
            <person name="Labutti K."/>
            <person name="Salamov A."/>
            <person name="Andreopoulos B."/>
            <person name="Baker S."/>
            <person name="Barry K."/>
            <person name="Bills G."/>
            <person name="Bluhm B."/>
            <person name="Cannon C."/>
            <person name="Castanera R."/>
            <person name="Culley D."/>
            <person name="Daum C."/>
            <person name="Ezra D."/>
            <person name="Gonzalez J."/>
            <person name="Henrissat B."/>
            <person name="Kuo A."/>
            <person name="Liang C."/>
            <person name="Lipzen A."/>
            <person name="Lutzoni F."/>
            <person name="Magnuson J."/>
            <person name="Mondo S."/>
            <person name="Nolan M."/>
            <person name="Ohm R."/>
            <person name="Pangilinan J."/>
            <person name="Park H.-J."/>
            <person name="Ramirez L."/>
            <person name="Alfaro M."/>
            <person name="Sun H."/>
            <person name="Tritt A."/>
            <person name="Yoshinaga Y."/>
            <person name="Zwiers L.-H."/>
            <person name="Turgeon B."/>
            <person name="Goodwin S."/>
            <person name="Spatafora J."/>
            <person name="Crous P."/>
            <person name="Grigoriev I."/>
        </authorList>
    </citation>
    <scope>NUCLEOTIDE SEQUENCE</scope>
    <source>
        <strain evidence="1">CBS 122368</strain>
    </source>
</reference>
<accession>A0A6A6HT51</accession>
<dbReference type="RefSeq" id="XP_033676368.1">
    <property type="nucleotide sequence ID" value="XM_033824415.1"/>
</dbReference>
<organism evidence="1 2">
    <name type="scientific">Trematosphaeria pertusa</name>
    <dbReference type="NCBI Taxonomy" id="390896"/>
    <lineage>
        <taxon>Eukaryota</taxon>
        <taxon>Fungi</taxon>
        <taxon>Dikarya</taxon>
        <taxon>Ascomycota</taxon>
        <taxon>Pezizomycotina</taxon>
        <taxon>Dothideomycetes</taxon>
        <taxon>Pleosporomycetidae</taxon>
        <taxon>Pleosporales</taxon>
        <taxon>Massarineae</taxon>
        <taxon>Trematosphaeriaceae</taxon>
        <taxon>Trematosphaeria</taxon>
    </lineage>
</organism>
<keyword evidence="2" id="KW-1185">Reference proteome</keyword>
<protein>
    <submittedName>
        <fullName evidence="1">Uncharacterized protein</fullName>
    </submittedName>
</protein>
<gene>
    <name evidence="1" type="ORF">BU26DRAFT_440777</name>
</gene>
<sequence>VAKKYGVERSKLLKRYRGTQGSHAENMRLLNNPQESALTKYTDGPCGYGLLHTRETI</sequence>
<dbReference type="OrthoDB" id="3942738at2759"/>
<dbReference type="EMBL" id="ML987212">
    <property type="protein sequence ID" value="KAF2241364.1"/>
    <property type="molecule type" value="Genomic_DNA"/>
</dbReference>
<proteinExistence type="predicted"/>
<feature type="non-terminal residue" evidence="1">
    <location>
        <position position="1"/>
    </location>
</feature>
<evidence type="ECO:0000313" key="2">
    <source>
        <dbReference type="Proteomes" id="UP000800094"/>
    </source>
</evidence>
<name>A0A6A6HT51_9PLEO</name>
<evidence type="ECO:0000313" key="1">
    <source>
        <dbReference type="EMBL" id="KAF2241364.1"/>
    </source>
</evidence>
<dbReference type="Proteomes" id="UP000800094">
    <property type="component" value="Unassembled WGS sequence"/>
</dbReference>